<name>A0A231V2B9_9HYPH</name>
<evidence type="ECO:0000313" key="12">
    <source>
        <dbReference type="EMBL" id="OXT02335.1"/>
    </source>
</evidence>
<dbReference type="RefSeq" id="WP_094076291.1">
    <property type="nucleotide sequence ID" value="NZ_NBYO01000001.1"/>
</dbReference>
<comment type="function">
    <text evidence="9">Part of the tripartite ATP-independent periplasmic (TRAP) transport system.</text>
</comment>
<accession>A0A231V2B9</accession>
<evidence type="ECO:0000256" key="9">
    <source>
        <dbReference type="RuleBase" id="RU369079"/>
    </source>
</evidence>
<evidence type="ECO:0000256" key="8">
    <source>
        <dbReference type="ARBA" id="ARBA00038436"/>
    </source>
</evidence>
<dbReference type="Proteomes" id="UP000215405">
    <property type="component" value="Unassembled WGS sequence"/>
</dbReference>
<dbReference type="Pfam" id="PF04290">
    <property type="entry name" value="DctQ"/>
    <property type="match status" value="1"/>
</dbReference>
<evidence type="ECO:0000256" key="5">
    <source>
        <dbReference type="ARBA" id="ARBA00022692"/>
    </source>
</evidence>
<keyword evidence="6 9" id="KW-1133">Transmembrane helix</keyword>
<evidence type="ECO:0000259" key="11">
    <source>
        <dbReference type="Pfam" id="PF04290"/>
    </source>
</evidence>
<comment type="subcellular location">
    <subcellularLocation>
        <location evidence="1 9">Cell inner membrane</location>
        <topology evidence="1 9">Multi-pass membrane protein</topology>
    </subcellularLocation>
</comment>
<keyword evidence="2 9" id="KW-0813">Transport</keyword>
<feature type="region of interest" description="Disordered" evidence="10">
    <location>
        <begin position="199"/>
        <end position="224"/>
    </location>
</feature>
<dbReference type="EMBL" id="NBYO01000001">
    <property type="protein sequence ID" value="OXT02335.1"/>
    <property type="molecule type" value="Genomic_DNA"/>
</dbReference>
<dbReference type="AlphaFoldDB" id="A0A231V2B9"/>
<dbReference type="GO" id="GO:0015740">
    <property type="term" value="P:C4-dicarboxylate transport"/>
    <property type="evidence" value="ECO:0007669"/>
    <property type="project" value="TreeGrafter"/>
</dbReference>
<dbReference type="PANTHER" id="PTHR35011">
    <property type="entry name" value="2,3-DIKETO-L-GULONATE TRAP TRANSPORTER SMALL PERMEASE PROTEIN YIAM"/>
    <property type="match status" value="1"/>
</dbReference>
<feature type="transmembrane region" description="Helical" evidence="9">
    <location>
        <begin position="100"/>
        <end position="125"/>
    </location>
</feature>
<dbReference type="InterPro" id="IPR007387">
    <property type="entry name" value="TRAP_DctQ"/>
</dbReference>
<gene>
    <name evidence="12" type="ORF">B7H23_05370</name>
</gene>
<feature type="transmembrane region" description="Helical" evidence="9">
    <location>
        <begin position="145"/>
        <end position="169"/>
    </location>
</feature>
<feature type="transmembrane region" description="Helical" evidence="9">
    <location>
        <begin position="26"/>
        <end position="48"/>
    </location>
</feature>
<evidence type="ECO:0000313" key="13">
    <source>
        <dbReference type="Proteomes" id="UP000215405"/>
    </source>
</evidence>
<comment type="caution">
    <text evidence="12">The sequence shown here is derived from an EMBL/GenBank/DDBJ whole genome shotgun (WGS) entry which is preliminary data.</text>
</comment>
<protein>
    <recommendedName>
        <fullName evidence="9">TRAP transporter small permease protein</fullName>
    </recommendedName>
</protein>
<keyword evidence="7 9" id="KW-0472">Membrane</keyword>
<evidence type="ECO:0000256" key="6">
    <source>
        <dbReference type="ARBA" id="ARBA00022989"/>
    </source>
</evidence>
<comment type="subunit">
    <text evidence="9">The complex comprises the extracytoplasmic solute receptor protein and the two transmembrane proteins.</text>
</comment>
<dbReference type="GO" id="GO:0022857">
    <property type="term" value="F:transmembrane transporter activity"/>
    <property type="evidence" value="ECO:0007669"/>
    <property type="project" value="UniProtKB-UniRule"/>
</dbReference>
<reference evidence="13" key="1">
    <citation type="journal article" date="2017" name="Int. J. Syst. Evol. Microbiol.">
        <title>Notoacmeibacter marinus gen. nov., sp. nov., isolated from the gut of a limpet and proposal of Notoacmeibacteraceae fam. nov. in the order Rhizobiales of the class Alphaproteobacteria.</title>
        <authorList>
            <person name="Huang Z."/>
            <person name="Guo F."/>
            <person name="Lai Q."/>
        </authorList>
    </citation>
    <scope>NUCLEOTIDE SEQUENCE [LARGE SCALE GENOMIC DNA]</scope>
    <source>
        <strain evidence="13">XMTR2A4</strain>
    </source>
</reference>
<keyword evidence="3" id="KW-1003">Cell membrane</keyword>
<dbReference type="GO" id="GO:0005886">
    <property type="term" value="C:plasma membrane"/>
    <property type="evidence" value="ECO:0007669"/>
    <property type="project" value="UniProtKB-SubCell"/>
</dbReference>
<keyword evidence="5 9" id="KW-0812">Transmembrane</keyword>
<evidence type="ECO:0000256" key="2">
    <source>
        <dbReference type="ARBA" id="ARBA00022448"/>
    </source>
</evidence>
<evidence type="ECO:0000256" key="10">
    <source>
        <dbReference type="SAM" id="MobiDB-lite"/>
    </source>
</evidence>
<comment type="similarity">
    <text evidence="8 9">Belongs to the TRAP transporter small permease family.</text>
</comment>
<evidence type="ECO:0000256" key="7">
    <source>
        <dbReference type="ARBA" id="ARBA00023136"/>
    </source>
</evidence>
<feature type="compositionally biased region" description="Basic and acidic residues" evidence="10">
    <location>
        <begin position="200"/>
        <end position="224"/>
    </location>
</feature>
<keyword evidence="4 9" id="KW-0997">Cell inner membrane</keyword>
<feature type="transmembrane region" description="Helical" evidence="9">
    <location>
        <begin position="60"/>
        <end position="79"/>
    </location>
</feature>
<dbReference type="PANTHER" id="PTHR35011:SF2">
    <property type="entry name" value="2,3-DIKETO-L-GULONATE TRAP TRANSPORTER SMALL PERMEASE PROTEIN YIAM"/>
    <property type="match status" value="1"/>
</dbReference>
<evidence type="ECO:0000256" key="1">
    <source>
        <dbReference type="ARBA" id="ARBA00004429"/>
    </source>
</evidence>
<evidence type="ECO:0000256" key="3">
    <source>
        <dbReference type="ARBA" id="ARBA00022475"/>
    </source>
</evidence>
<dbReference type="InterPro" id="IPR055348">
    <property type="entry name" value="DctQ"/>
</dbReference>
<feature type="domain" description="Tripartite ATP-independent periplasmic transporters DctQ component" evidence="11">
    <location>
        <begin position="39"/>
        <end position="172"/>
    </location>
</feature>
<organism evidence="12 13">
    <name type="scientific">Notoacmeibacter marinus</name>
    <dbReference type="NCBI Taxonomy" id="1876515"/>
    <lineage>
        <taxon>Bacteria</taxon>
        <taxon>Pseudomonadati</taxon>
        <taxon>Pseudomonadota</taxon>
        <taxon>Alphaproteobacteria</taxon>
        <taxon>Hyphomicrobiales</taxon>
        <taxon>Notoacmeibacteraceae</taxon>
        <taxon>Notoacmeibacter</taxon>
    </lineage>
</organism>
<proteinExistence type="inferred from homology"/>
<sequence>MASASSVLADDSLVSRLDRRLFRVEGWLALVSGLAVFSLMLLAVVSVGGRNFFGQPLPGYVDWIEQAMPLIALSGIAFVQRLGGHIRMDIVVGMLKGRALWVTEFVTTFLVLLLVIVLIYGSWAHFQRSFDFAAPLWSRDSSIDIALPLWPAKLVVPVALFILGLRLVLQLFAYGRAIASGTASPVAVPLIEDAATQASREAESVHDARVDEETVRDTPQSRDI</sequence>
<keyword evidence="13" id="KW-1185">Reference proteome</keyword>
<evidence type="ECO:0000256" key="4">
    <source>
        <dbReference type="ARBA" id="ARBA00022519"/>
    </source>
</evidence>